<dbReference type="SFLD" id="SFLDG01082">
    <property type="entry name" value="B12-binding_domain_containing"/>
    <property type="match status" value="1"/>
</dbReference>
<dbReference type="CDD" id="cd01335">
    <property type="entry name" value="Radical_SAM"/>
    <property type="match status" value="1"/>
</dbReference>
<name>A0A6N7SAH4_9FIRM</name>
<dbReference type="SFLD" id="SFLDS00029">
    <property type="entry name" value="Radical_SAM"/>
    <property type="match status" value="1"/>
</dbReference>
<keyword evidence="2" id="KW-0949">S-adenosyl-L-methionine</keyword>
<evidence type="ECO:0000256" key="3">
    <source>
        <dbReference type="ARBA" id="ARBA00022723"/>
    </source>
</evidence>
<dbReference type="EMBL" id="WKPI01000032">
    <property type="protein sequence ID" value="MSC34350.1"/>
    <property type="molecule type" value="Genomic_DNA"/>
</dbReference>
<dbReference type="Proteomes" id="UP000433575">
    <property type="component" value="Unassembled WGS sequence"/>
</dbReference>
<keyword evidence="3" id="KW-0479">Metal-binding</keyword>
<evidence type="ECO:0000256" key="2">
    <source>
        <dbReference type="ARBA" id="ARBA00022691"/>
    </source>
</evidence>
<dbReference type="Pfam" id="PF02310">
    <property type="entry name" value="B12-binding"/>
    <property type="match status" value="1"/>
</dbReference>
<evidence type="ECO:0000313" key="10">
    <source>
        <dbReference type="Proteomes" id="UP000433575"/>
    </source>
</evidence>
<dbReference type="GO" id="GO:0046872">
    <property type="term" value="F:metal ion binding"/>
    <property type="evidence" value="ECO:0007669"/>
    <property type="project" value="UniProtKB-KW"/>
</dbReference>
<keyword evidence="11" id="KW-1185">Reference proteome</keyword>
<evidence type="ECO:0000313" key="9">
    <source>
        <dbReference type="EMBL" id="MSC34350.1"/>
    </source>
</evidence>
<reference evidence="10 11" key="1">
    <citation type="journal article" date="2019" name="Nat. Med.">
        <title>A library of human gut bacterial isolates paired with longitudinal multiomics data enables mechanistic microbiome research.</title>
        <authorList>
            <person name="Poyet M."/>
            <person name="Groussin M."/>
            <person name="Gibbons S.M."/>
            <person name="Avila-Pacheco J."/>
            <person name="Jiang X."/>
            <person name="Kearney S.M."/>
            <person name="Perrotta A.R."/>
            <person name="Berdy B."/>
            <person name="Zhao S."/>
            <person name="Lieberman T.D."/>
            <person name="Swanson P.K."/>
            <person name="Smith M."/>
            <person name="Roesemann S."/>
            <person name="Alexander J.E."/>
            <person name="Rich S.A."/>
            <person name="Livny J."/>
            <person name="Vlamakis H."/>
            <person name="Clish C."/>
            <person name="Bullock K."/>
            <person name="Deik A."/>
            <person name="Scott J."/>
            <person name="Pierce K.A."/>
            <person name="Xavier R.J."/>
            <person name="Alm E.J."/>
        </authorList>
    </citation>
    <scope>NUCLEOTIDE SEQUENCE [LARGE SCALE GENOMIC DNA]</scope>
    <source>
        <strain evidence="8 10">BIOML-A4</strain>
        <strain evidence="9 11">BIOML-A5</strain>
    </source>
</reference>
<dbReference type="SUPFAM" id="SSF102114">
    <property type="entry name" value="Radical SAM enzymes"/>
    <property type="match status" value="1"/>
</dbReference>
<gene>
    <name evidence="9" type="ORF">GKD88_14575</name>
    <name evidence="8" type="ORF">GKE08_14905</name>
</gene>
<dbReference type="InterPro" id="IPR036724">
    <property type="entry name" value="Cobalamin-bd_sf"/>
</dbReference>
<feature type="domain" description="Radical SAM core" evidence="7">
    <location>
        <begin position="164"/>
        <end position="382"/>
    </location>
</feature>
<protein>
    <submittedName>
        <fullName evidence="8">DUF4080 domain-containing protein</fullName>
    </submittedName>
</protein>
<evidence type="ECO:0000256" key="1">
    <source>
        <dbReference type="ARBA" id="ARBA00001966"/>
    </source>
</evidence>
<sequence length="546" mass="63063">MKVVLTTLNAKYIHKNLALRWLYVSRIPEADVELMEFVIKDDLEQISDQIALRKPEVIGISVYIWNARQTRAWIAILKRKLPQVRILIGGPEVSYECAAWLDTGIEAVLRGEGEKTFWQAVRGDQDIDGYVSHDYISPVAYARVDLNWLETLESPYWLAMDADSMAHRYLYLETSRGCPYHCAYCLSSADNQVRMFSEDYVLRQLAPLAKHAVKQVKYLDRTYNVMPQRALRIARFIETLPPTINFQFEVVADTISEAMLDFFEREALPSRYRFEIGVQSLNVKTLEAVCRRQNNPRLIEVTRRLLNHGYLCHLDLIAGLPYEDLASFERSYNGLFAIAPSELQVGILKLLKGTSMMNLAEGWQMKFESQPPYSVCETAWLSPADLEVVKCVDLATEKLLNSGRCRKCLQEVFQDHPDLSPFALMARAGAFLQRLLHPYQLKDLYEQLIAALLGDLEAQEAQARVNTDYLMQSAQRQKPLAITHVNAQQRKEIRRILVQQMDFDEQQVYNYTQIDFGWHAGQRQIQIVLADGELRRIWMNEEVLEK</sequence>
<dbReference type="GO" id="GO:0031419">
    <property type="term" value="F:cobalamin binding"/>
    <property type="evidence" value="ECO:0007669"/>
    <property type="project" value="InterPro"/>
</dbReference>
<evidence type="ECO:0000256" key="5">
    <source>
        <dbReference type="ARBA" id="ARBA00023014"/>
    </source>
</evidence>
<dbReference type="PROSITE" id="PS51332">
    <property type="entry name" value="B12_BINDING"/>
    <property type="match status" value="1"/>
</dbReference>
<dbReference type="Proteomes" id="UP000480929">
    <property type="component" value="Unassembled WGS sequence"/>
</dbReference>
<dbReference type="Pfam" id="PF13311">
    <property type="entry name" value="DUF4080"/>
    <property type="match status" value="1"/>
</dbReference>
<dbReference type="GO" id="GO:0003824">
    <property type="term" value="F:catalytic activity"/>
    <property type="evidence" value="ECO:0007669"/>
    <property type="project" value="InterPro"/>
</dbReference>
<evidence type="ECO:0000313" key="8">
    <source>
        <dbReference type="EMBL" id="MSA90620.1"/>
    </source>
</evidence>
<dbReference type="GO" id="GO:0051536">
    <property type="term" value="F:iron-sulfur cluster binding"/>
    <property type="evidence" value="ECO:0007669"/>
    <property type="project" value="UniProtKB-KW"/>
</dbReference>
<dbReference type="Gene3D" id="3.80.30.20">
    <property type="entry name" value="tm_1862 like domain"/>
    <property type="match status" value="1"/>
</dbReference>
<dbReference type="EMBL" id="WKPJ01000030">
    <property type="protein sequence ID" value="MSA90620.1"/>
    <property type="molecule type" value="Genomic_DNA"/>
</dbReference>
<dbReference type="SUPFAM" id="SSF52242">
    <property type="entry name" value="Cobalamin (vitamin B12)-binding domain"/>
    <property type="match status" value="1"/>
</dbReference>
<feature type="domain" description="B12-binding" evidence="6">
    <location>
        <begin position="1"/>
        <end position="131"/>
    </location>
</feature>
<dbReference type="Gene3D" id="3.40.50.280">
    <property type="entry name" value="Cobalamin-binding domain"/>
    <property type="match status" value="1"/>
</dbReference>
<organism evidence="8 10">
    <name type="scientific">Holdemania massiliensis</name>
    <dbReference type="NCBI Taxonomy" id="1468449"/>
    <lineage>
        <taxon>Bacteria</taxon>
        <taxon>Bacillati</taxon>
        <taxon>Bacillota</taxon>
        <taxon>Erysipelotrichia</taxon>
        <taxon>Erysipelotrichales</taxon>
        <taxon>Erysipelotrichaceae</taxon>
        <taxon>Holdemania</taxon>
    </lineage>
</organism>
<dbReference type="InterPro" id="IPR058240">
    <property type="entry name" value="rSAM_sf"/>
</dbReference>
<dbReference type="GO" id="GO:0005829">
    <property type="term" value="C:cytosol"/>
    <property type="evidence" value="ECO:0007669"/>
    <property type="project" value="TreeGrafter"/>
</dbReference>
<dbReference type="InterPro" id="IPR025288">
    <property type="entry name" value="DUF4080"/>
</dbReference>
<keyword evidence="4" id="KW-0408">Iron</keyword>
<dbReference type="PANTHER" id="PTHR43409">
    <property type="entry name" value="ANAEROBIC MAGNESIUM-PROTOPORPHYRIN IX MONOMETHYL ESTER CYCLASE-RELATED"/>
    <property type="match status" value="1"/>
</dbReference>
<dbReference type="PANTHER" id="PTHR43409:SF16">
    <property type="entry name" value="SLR0320 PROTEIN"/>
    <property type="match status" value="1"/>
</dbReference>
<evidence type="ECO:0000259" key="6">
    <source>
        <dbReference type="PROSITE" id="PS51332"/>
    </source>
</evidence>
<dbReference type="SMART" id="SM00729">
    <property type="entry name" value="Elp3"/>
    <property type="match status" value="1"/>
</dbReference>
<dbReference type="InterPro" id="IPR051198">
    <property type="entry name" value="BchE-like"/>
</dbReference>
<proteinExistence type="predicted"/>
<evidence type="ECO:0000313" key="11">
    <source>
        <dbReference type="Proteomes" id="UP000480929"/>
    </source>
</evidence>
<dbReference type="RefSeq" id="WP_154239948.1">
    <property type="nucleotide sequence ID" value="NZ_CALJPI010000231.1"/>
</dbReference>
<dbReference type="PROSITE" id="PS51918">
    <property type="entry name" value="RADICAL_SAM"/>
    <property type="match status" value="1"/>
</dbReference>
<dbReference type="Pfam" id="PF04055">
    <property type="entry name" value="Radical_SAM"/>
    <property type="match status" value="1"/>
</dbReference>
<keyword evidence="5" id="KW-0411">Iron-sulfur</keyword>
<evidence type="ECO:0000256" key="4">
    <source>
        <dbReference type="ARBA" id="ARBA00023004"/>
    </source>
</evidence>
<evidence type="ECO:0000259" key="7">
    <source>
        <dbReference type="PROSITE" id="PS51918"/>
    </source>
</evidence>
<dbReference type="InterPro" id="IPR006638">
    <property type="entry name" value="Elp3/MiaA/NifB-like_rSAM"/>
</dbReference>
<accession>A0A6N7SAH4</accession>
<dbReference type="InterPro" id="IPR006158">
    <property type="entry name" value="Cobalamin-bd"/>
</dbReference>
<dbReference type="InterPro" id="IPR023404">
    <property type="entry name" value="rSAM_horseshoe"/>
</dbReference>
<dbReference type="InterPro" id="IPR007197">
    <property type="entry name" value="rSAM"/>
</dbReference>
<dbReference type="AlphaFoldDB" id="A0A6N7SAH4"/>
<comment type="cofactor">
    <cofactor evidence="1">
        <name>[4Fe-4S] cluster</name>
        <dbReference type="ChEBI" id="CHEBI:49883"/>
    </cofactor>
</comment>
<comment type="caution">
    <text evidence="8">The sequence shown here is derived from an EMBL/GenBank/DDBJ whole genome shotgun (WGS) entry which is preliminary data.</text>
</comment>
<dbReference type="OrthoDB" id="9801424at2"/>